<keyword evidence="1" id="KW-0832">Ubl conjugation</keyword>
<sequence>MSVPAIYIIPEAAAATPKLPLRRISRRDTPVMSVAPMKRALASLTPRSVSPTSSIISTDDETNIPQMKRRRENLDHLTPAEKLARRKMKNREAAQSARDRKKSRMEMIEQAVLELQNKTEKLEAENARLRTENETLKTILIQQKSSASRTGRVSKRTPRSAPCPSEGGIEPDFDDGNVDEVLESILATLRCNGSRVVAKEDPEATLPSVDEIVGDQSSDSNLAIDVLGSTQPHVGTQNDFLEGLESSPVVFTADPVVAMGDHGYIKQEEIPTSSSIPLPQENGILSLQDENDILPTVLGNNISSPDFSLSLMESIPCITEDATFDPFDLPLDEEENETLNWLQQMHDPLPMFTQSVE</sequence>
<dbReference type="EMBL" id="OB661714">
    <property type="protein sequence ID" value="CAD7228824.1"/>
    <property type="molecule type" value="Genomic_DNA"/>
</dbReference>
<feature type="compositionally biased region" description="Polar residues" evidence="8">
    <location>
        <begin position="141"/>
        <end position="151"/>
    </location>
</feature>
<evidence type="ECO:0000256" key="7">
    <source>
        <dbReference type="SAM" id="Coils"/>
    </source>
</evidence>
<accession>A0A7R8WHF6</accession>
<evidence type="ECO:0000256" key="4">
    <source>
        <dbReference type="ARBA" id="ARBA00023163"/>
    </source>
</evidence>
<name>A0A7R8WHF6_9CRUS</name>
<dbReference type="GO" id="GO:0000977">
    <property type="term" value="F:RNA polymerase II transcription regulatory region sequence-specific DNA binding"/>
    <property type="evidence" value="ECO:0007669"/>
    <property type="project" value="TreeGrafter"/>
</dbReference>
<organism evidence="10">
    <name type="scientific">Cyprideis torosa</name>
    <dbReference type="NCBI Taxonomy" id="163714"/>
    <lineage>
        <taxon>Eukaryota</taxon>
        <taxon>Metazoa</taxon>
        <taxon>Ecdysozoa</taxon>
        <taxon>Arthropoda</taxon>
        <taxon>Crustacea</taxon>
        <taxon>Oligostraca</taxon>
        <taxon>Ostracoda</taxon>
        <taxon>Podocopa</taxon>
        <taxon>Podocopida</taxon>
        <taxon>Cytherocopina</taxon>
        <taxon>Cytheroidea</taxon>
        <taxon>Cytherideidae</taxon>
        <taxon>Cyprideis</taxon>
    </lineage>
</organism>
<dbReference type="SMART" id="SM00338">
    <property type="entry name" value="BRLZ"/>
    <property type="match status" value="1"/>
</dbReference>
<dbReference type="SUPFAM" id="SSF57959">
    <property type="entry name" value="Leucine zipper domain"/>
    <property type="match status" value="1"/>
</dbReference>
<dbReference type="Gene3D" id="1.20.5.170">
    <property type="match status" value="1"/>
</dbReference>
<dbReference type="PANTHER" id="PTHR46542:SF1">
    <property type="entry name" value="X-BOX BINDING PROTEIN 1"/>
    <property type="match status" value="1"/>
</dbReference>
<dbReference type="AlphaFoldDB" id="A0A7R8WHF6"/>
<reference evidence="10" key="1">
    <citation type="submission" date="2020-11" db="EMBL/GenBank/DDBJ databases">
        <authorList>
            <person name="Tran Van P."/>
        </authorList>
    </citation>
    <scope>NUCLEOTIDE SEQUENCE</scope>
</reference>
<evidence type="ECO:0000256" key="6">
    <source>
        <dbReference type="ARBA" id="ARBA00040165"/>
    </source>
</evidence>
<dbReference type="GO" id="GO:0005634">
    <property type="term" value="C:nucleus"/>
    <property type="evidence" value="ECO:0007669"/>
    <property type="project" value="TreeGrafter"/>
</dbReference>
<evidence type="ECO:0000256" key="2">
    <source>
        <dbReference type="ARBA" id="ARBA00023015"/>
    </source>
</evidence>
<dbReference type="OrthoDB" id="20960at2759"/>
<evidence type="ECO:0000259" key="9">
    <source>
        <dbReference type="PROSITE" id="PS50217"/>
    </source>
</evidence>
<evidence type="ECO:0000256" key="1">
    <source>
        <dbReference type="ARBA" id="ARBA00022843"/>
    </source>
</evidence>
<feature type="coiled-coil region" evidence="7">
    <location>
        <begin position="91"/>
        <end position="139"/>
    </location>
</feature>
<keyword evidence="7" id="KW-0175">Coiled coil</keyword>
<feature type="region of interest" description="Disordered" evidence="8">
    <location>
        <begin position="141"/>
        <end position="176"/>
    </location>
</feature>
<evidence type="ECO:0000256" key="5">
    <source>
        <dbReference type="ARBA" id="ARBA00023242"/>
    </source>
</evidence>
<evidence type="ECO:0000256" key="8">
    <source>
        <dbReference type="SAM" id="MobiDB-lite"/>
    </source>
</evidence>
<dbReference type="InterPro" id="IPR052470">
    <property type="entry name" value="ER_Stress-Reg_TF"/>
</dbReference>
<keyword evidence="2" id="KW-0805">Transcription regulation</keyword>
<keyword evidence="4" id="KW-0804">Transcription</keyword>
<dbReference type="CDD" id="cd14691">
    <property type="entry name" value="bZIP_XBP1"/>
    <property type="match status" value="1"/>
</dbReference>
<gene>
    <name evidence="10" type="ORF">CTOB1V02_LOCUS6702</name>
</gene>
<feature type="domain" description="BZIP" evidence="9">
    <location>
        <begin position="80"/>
        <end position="143"/>
    </location>
</feature>
<dbReference type="InterPro" id="IPR046347">
    <property type="entry name" value="bZIP_sf"/>
</dbReference>
<keyword evidence="3" id="KW-0238">DNA-binding</keyword>
<dbReference type="GO" id="GO:0000981">
    <property type="term" value="F:DNA-binding transcription factor activity, RNA polymerase II-specific"/>
    <property type="evidence" value="ECO:0007669"/>
    <property type="project" value="TreeGrafter"/>
</dbReference>
<evidence type="ECO:0000256" key="3">
    <source>
        <dbReference type="ARBA" id="ARBA00023125"/>
    </source>
</evidence>
<protein>
    <recommendedName>
        <fullName evidence="6">X-box-binding protein 1</fullName>
    </recommendedName>
</protein>
<keyword evidence="5" id="KW-0539">Nucleus</keyword>
<dbReference type="PROSITE" id="PS50217">
    <property type="entry name" value="BZIP"/>
    <property type="match status" value="1"/>
</dbReference>
<dbReference type="PANTHER" id="PTHR46542">
    <property type="entry name" value="X-BOX BINDING PROTEIN 1"/>
    <property type="match status" value="1"/>
</dbReference>
<dbReference type="Pfam" id="PF00170">
    <property type="entry name" value="bZIP_1"/>
    <property type="match status" value="1"/>
</dbReference>
<evidence type="ECO:0000313" key="10">
    <source>
        <dbReference type="EMBL" id="CAD7228824.1"/>
    </source>
</evidence>
<dbReference type="InterPro" id="IPR004827">
    <property type="entry name" value="bZIP"/>
</dbReference>
<proteinExistence type="predicted"/>